<comment type="function">
    <text evidence="5">Responsible for the release of ribosomes from messenger RNA at the termination of protein biosynthesis. May increase the efficiency of translation by recycling ribosomes from one round of translation to another.</text>
</comment>
<reference evidence="7" key="1">
    <citation type="submission" date="2020-10" db="EMBL/GenBank/DDBJ databases">
        <authorList>
            <person name="Gilroy R."/>
        </authorList>
    </citation>
    <scope>NUCLEOTIDE SEQUENCE</scope>
    <source>
        <strain evidence="7">11687</strain>
    </source>
</reference>
<dbReference type="Proteomes" id="UP000824081">
    <property type="component" value="Unassembled WGS sequence"/>
</dbReference>
<sequence length="190" mass="21183">MIDNEKVEELMLELEDKTEKTISVLEGEYAVIRAGRANPHVFDRVEVEAYGGMSKLIELGNITALDARCLQISVWDKSLLKAVEKAILQSNLGLTPTNDGNVIRIVFPVMTEERRKELVKQIKRMGEDAKVAIRNTRRDALDGLKKMKTAKELSEDDFSACEADVEKTVSGAMGKLESVISAKEKELMSI</sequence>
<evidence type="ECO:0000256" key="4">
    <source>
        <dbReference type="ARBA" id="ARBA00022917"/>
    </source>
</evidence>
<dbReference type="CDD" id="cd00520">
    <property type="entry name" value="RRF"/>
    <property type="match status" value="1"/>
</dbReference>
<dbReference type="FunFam" id="1.10.132.20:FF:000001">
    <property type="entry name" value="Ribosome-recycling factor"/>
    <property type="match status" value="1"/>
</dbReference>
<organism evidence="7 8">
    <name type="scientific">Candidatus Scatosoma pullistercoris</name>
    <dbReference type="NCBI Taxonomy" id="2840934"/>
    <lineage>
        <taxon>Bacteria</taxon>
        <taxon>Bacillati</taxon>
        <taxon>Bacillota</taxon>
        <taxon>Clostridia</taxon>
        <taxon>Candidatus Scatosoma</taxon>
    </lineage>
</organism>
<comment type="similarity">
    <text evidence="2 5">Belongs to the RRF family.</text>
</comment>
<dbReference type="EMBL" id="DVMZ01000006">
    <property type="protein sequence ID" value="HIU58502.1"/>
    <property type="molecule type" value="Genomic_DNA"/>
</dbReference>
<proteinExistence type="inferred from homology"/>
<dbReference type="GO" id="GO:0006415">
    <property type="term" value="P:translational termination"/>
    <property type="evidence" value="ECO:0007669"/>
    <property type="project" value="UniProtKB-UniRule"/>
</dbReference>
<dbReference type="InterPro" id="IPR023584">
    <property type="entry name" value="Ribosome_recyc_fac_dom"/>
</dbReference>
<evidence type="ECO:0000313" key="7">
    <source>
        <dbReference type="EMBL" id="HIU58502.1"/>
    </source>
</evidence>
<dbReference type="Pfam" id="PF01765">
    <property type="entry name" value="RRF"/>
    <property type="match status" value="1"/>
</dbReference>
<dbReference type="Gene3D" id="1.10.132.20">
    <property type="entry name" value="Ribosome-recycling factor"/>
    <property type="match status" value="1"/>
</dbReference>
<dbReference type="Gene3D" id="3.30.1360.40">
    <property type="match status" value="1"/>
</dbReference>
<keyword evidence="3 5" id="KW-0963">Cytoplasm</keyword>
<dbReference type="GO" id="GO:0043023">
    <property type="term" value="F:ribosomal large subunit binding"/>
    <property type="evidence" value="ECO:0007669"/>
    <property type="project" value="TreeGrafter"/>
</dbReference>
<evidence type="ECO:0000256" key="5">
    <source>
        <dbReference type="HAMAP-Rule" id="MF_00040"/>
    </source>
</evidence>
<dbReference type="InterPro" id="IPR002661">
    <property type="entry name" value="Ribosome_recyc_fac"/>
</dbReference>
<name>A0A9D1MDX4_9FIRM</name>
<evidence type="ECO:0000256" key="3">
    <source>
        <dbReference type="ARBA" id="ARBA00022490"/>
    </source>
</evidence>
<comment type="subcellular location">
    <subcellularLocation>
        <location evidence="1 5">Cytoplasm</location>
    </subcellularLocation>
</comment>
<dbReference type="PANTHER" id="PTHR20982:SF3">
    <property type="entry name" value="MITOCHONDRIAL RIBOSOME RECYCLING FACTOR PSEUDO 1"/>
    <property type="match status" value="1"/>
</dbReference>
<dbReference type="FunFam" id="3.30.1360.40:FF:000001">
    <property type="entry name" value="Ribosome-recycling factor"/>
    <property type="match status" value="1"/>
</dbReference>
<dbReference type="HAMAP" id="MF_00040">
    <property type="entry name" value="RRF"/>
    <property type="match status" value="1"/>
</dbReference>
<gene>
    <name evidence="5 7" type="primary">frr</name>
    <name evidence="7" type="ORF">IAC57_00225</name>
</gene>
<dbReference type="PANTHER" id="PTHR20982">
    <property type="entry name" value="RIBOSOME RECYCLING FACTOR"/>
    <property type="match status" value="1"/>
</dbReference>
<dbReference type="SUPFAM" id="SSF55194">
    <property type="entry name" value="Ribosome recycling factor, RRF"/>
    <property type="match status" value="1"/>
</dbReference>
<evidence type="ECO:0000256" key="1">
    <source>
        <dbReference type="ARBA" id="ARBA00004496"/>
    </source>
</evidence>
<reference evidence="7" key="2">
    <citation type="journal article" date="2021" name="PeerJ">
        <title>Extensive microbial diversity within the chicken gut microbiome revealed by metagenomics and culture.</title>
        <authorList>
            <person name="Gilroy R."/>
            <person name="Ravi A."/>
            <person name="Getino M."/>
            <person name="Pursley I."/>
            <person name="Horton D.L."/>
            <person name="Alikhan N.F."/>
            <person name="Baker D."/>
            <person name="Gharbi K."/>
            <person name="Hall N."/>
            <person name="Watson M."/>
            <person name="Adriaenssens E.M."/>
            <person name="Foster-Nyarko E."/>
            <person name="Jarju S."/>
            <person name="Secka A."/>
            <person name="Antonio M."/>
            <person name="Oren A."/>
            <person name="Chaudhuri R.R."/>
            <person name="La Ragione R."/>
            <person name="Hildebrand F."/>
            <person name="Pallen M.J."/>
        </authorList>
    </citation>
    <scope>NUCLEOTIDE SEQUENCE</scope>
    <source>
        <strain evidence="7">11687</strain>
    </source>
</reference>
<dbReference type="NCBIfam" id="TIGR00496">
    <property type="entry name" value="frr"/>
    <property type="match status" value="1"/>
</dbReference>
<dbReference type="AlphaFoldDB" id="A0A9D1MDX4"/>
<evidence type="ECO:0000313" key="8">
    <source>
        <dbReference type="Proteomes" id="UP000824081"/>
    </source>
</evidence>
<dbReference type="InterPro" id="IPR036191">
    <property type="entry name" value="RRF_sf"/>
</dbReference>
<feature type="domain" description="Ribosome recycling factor" evidence="6">
    <location>
        <begin position="26"/>
        <end position="188"/>
    </location>
</feature>
<evidence type="ECO:0000256" key="2">
    <source>
        <dbReference type="ARBA" id="ARBA00005912"/>
    </source>
</evidence>
<evidence type="ECO:0000259" key="6">
    <source>
        <dbReference type="Pfam" id="PF01765"/>
    </source>
</evidence>
<comment type="caution">
    <text evidence="7">The sequence shown here is derived from an EMBL/GenBank/DDBJ whole genome shotgun (WGS) entry which is preliminary data.</text>
</comment>
<protein>
    <recommendedName>
        <fullName evidence="5">Ribosome-recycling factor</fullName>
        <shortName evidence="5">RRF</shortName>
    </recommendedName>
    <alternativeName>
        <fullName evidence="5">Ribosome-releasing factor</fullName>
    </alternativeName>
</protein>
<dbReference type="GO" id="GO:0005737">
    <property type="term" value="C:cytoplasm"/>
    <property type="evidence" value="ECO:0007669"/>
    <property type="project" value="UniProtKB-SubCell"/>
</dbReference>
<accession>A0A9D1MDX4</accession>
<keyword evidence="4 5" id="KW-0648">Protein biosynthesis</keyword>